<organism evidence="2 3">
    <name type="scientific">Marivita lacus</name>
    <dbReference type="NCBI Taxonomy" id="1323742"/>
    <lineage>
        <taxon>Bacteria</taxon>
        <taxon>Pseudomonadati</taxon>
        <taxon>Pseudomonadota</taxon>
        <taxon>Alphaproteobacteria</taxon>
        <taxon>Rhodobacterales</taxon>
        <taxon>Roseobacteraceae</taxon>
        <taxon>Marivita</taxon>
    </lineage>
</organism>
<comment type="caution">
    <text evidence="2">The sequence shown here is derived from an EMBL/GenBank/DDBJ whole genome shotgun (WGS) entry which is preliminary data.</text>
</comment>
<evidence type="ECO:0000313" key="3">
    <source>
        <dbReference type="Proteomes" id="UP000645462"/>
    </source>
</evidence>
<evidence type="ECO:0008006" key="4">
    <source>
        <dbReference type="Google" id="ProtNLM"/>
    </source>
</evidence>
<protein>
    <recommendedName>
        <fullName evidence="4">DUF1538 domain-containing protein</fullName>
    </recommendedName>
</protein>
<sequence>MTKQQDMFDERYRRVLKRHRQLSRGYVTKIEKTGVIVHKPIRHVREAVSFSALLLPFGILFVLKAAIVTVLGEDGYRQQVDLLREGGFVEQMGAVFMQIDPITAPLSRLLTYIMG</sequence>
<feature type="transmembrane region" description="Helical" evidence="1">
    <location>
        <begin position="48"/>
        <end position="72"/>
    </location>
</feature>
<dbReference type="EMBL" id="BMFC01000014">
    <property type="protein sequence ID" value="GGC18228.1"/>
    <property type="molecule type" value="Genomic_DNA"/>
</dbReference>
<keyword evidence="3" id="KW-1185">Reference proteome</keyword>
<accession>A0ABQ1L3Q8</accession>
<evidence type="ECO:0000313" key="2">
    <source>
        <dbReference type="EMBL" id="GGC18228.1"/>
    </source>
</evidence>
<keyword evidence="1" id="KW-0472">Membrane</keyword>
<keyword evidence="1" id="KW-1133">Transmembrane helix</keyword>
<dbReference type="Proteomes" id="UP000645462">
    <property type="component" value="Unassembled WGS sequence"/>
</dbReference>
<evidence type="ECO:0000256" key="1">
    <source>
        <dbReference type="SAM" id="Phobius"/>
    </source>
</evidence>
<reference evidence="3" key="1">
    <citation type="journal article" date="2019" name="Int. J. Syst. Evol. Microbiol.">
        <title>The Global Catalogue of Microorganisms (GCM) 10K type strain sequencing project: providing services to taxonomists for standard genome sequencing and annotation.</title>
        <authorList>
            <consortium name="The Broad Institute Genomics Platform"/>
            <consortium name="The Broad Institute Genome Sequencing Center for Infectious Disease"/>
            <person name="Wu L."/>
            <person name="Ma J."/>
        </authorList>
    </citation>
    <scope>NUCLEOTIDE SEQUENCE [LARGE SCALE GENOMIC DNA]</scope>
    <source>
        <strain evidence="3">CGMCC 1.12478</strain>
    </source>
</reference>
<gene>
    <name evidence="2" type="ORF">GCM10011363_38570</name>
</gene>
<proteinExistence type="predicted"/>
<keyword evidence="1" id="KW-0812">Transmembrane</keyword>
<dbReference type="RefSeq" id="WP_188483732.1">
    <property type="nucleotide sequence ID" value="NZ_BMFC01000014.1"/>
</dbReference>
<name>A0ABQ1L3Q8_9RHOB</name>